<feature type="compositionally biased region" description="Basic and acidic residues" evidence="1">
    <location>
        <begin position="284"/>
        <end position="294"/>
    </location>
</feature>
<comment type="caution">
    <text evidence="3">The sequence shown here is derived from an EMBL/GenBank/DDBJ whole genome shotgun (WGS) entry which is preliminary data.</text>
</comment>
<accession>A0ABD2PWH2</accession>
<evidence type="ECO:0000313" key="4">
    <source>
        <dbReference type="Proteomes" id="UP001626550"/>
    </source>
</evidence>
<feature type="chain" id="PRO_5044833513" evidence="2">
    <location>
        <begin position="30"/>
        <end position="302"/>
    </location>
</feature>
<protein>
    <submittedName>
        <fullName evidence="3">Uncharacterized protein</fullName>
    </submittedName>
</protein>
<sequence length="302" mass="34009">MNNRNAPMDNTSPLNFVSLLLTLIREVIADSVGFAKQFLDLNGVTKCLLVRDFCQQSFHEKSLRGSVRSVSSLKTIATETALSPTTKAYLAANKLLLFMWGIKPLHEVYKSCGFDVHTFKGSRKSSRWSGLLRKKRSMGTQRSKSLNRLSSIPTDTPTNPWPSQNQNTAPVSPKHLQTNRALPHLTDSAKGIPSHQSKFLESANHREIVQNAPNTQLRLIATTDRSSDSYRRPKRVKQEGSKKMSGPSRSRNPEAMNKMVVERNVQKPTNSSRTHHKRKSYMPAEERAISRKESGLLNDSWV</sequence>
<reference evidence="3 4" key="1">
    <citation type="submission" date="2024-11" db="EMBL/GenBank/DDBJ databases">
        <title>Adaptive evolution of stress response genes in parasites aligns with host niche diversity.</title>
        <authorList>
            <person name="Hahn C."/>
            <person name="Resl P."/>
        </authorList>
    </citation>
    <scope>NUCLEOTIDE SEQUENCE [LARGE SCALE GENOMIC DNA]</scope>
    <source>
        <strain evidence="3">EGGRZ-B1_66</strain>
        <tissue evidence="3">Body</tissue>
    </source>
</reference>
<evidence type="ECO:0000256" key="2">
    <source>
        <dbReference type="SAM" id="SignalP"/>
    </source>
</evidence>
<dbReference type="InterPro" id="IPR011989">
    <property type="entry name" value="ARM-like"/>
</dbReference>
<dbReference type="Proteomes" id="UP001626550">
    <property type="component" value="Unassembled WGS sequence"/>
</dbReference>
<name>A0ABD2PWH2_9PLAT</name>
<feature type="region of interest" description="Disordered" evidence="1">
    <location>
        <begin position="130"/>
        <end position="174"/>
    </location>
</feature>
<organism evidence="3 4">
    <name type="scientific">Cichlidogyrus casuarinus</name>
    <dbReference type="NCBI Taxonomy" id="1844966"/>
    <lineage>
        <taxon>Eukaryota</taxon>
        <taxon>Metazoa</taxon>
        <taxon>Spiralia</taxon>
        <taxon>Lophotrochozoa</taxon>
        <taxon>Platyhelminthes</taxon>
        <taxon>Monogenea</taxon>
        <taxon>Monopisthocotylea</taxon>
        <taxon>Dactylogyridea</taxon>
        <taxon>Ancyrocephalidae</taxon>
        <taxon>Cichlidogyrus</taxon>
    </lineage>
</organism>
<proteinExistence type="predicted"/>
<feature type="signal peptide" evidence="2">
    <location>
        <begin position="1"/>
        <end position="29"/>
    </location>
</feature>
<evidence type="ECO:0000313" key="3">
    <source>
        <dbReference type="EMBL" id="KAL3311433.1"/>
    </source>
</evidence>
<dbReference type="AlphaFoldDB" id="A0ABD2PWH2"/>
<dbReference type="EMBL" id="JBJKFK010002235">
    <property type="protein sequence ID" value="KAL3311433.1"/>
    <property type="molecule type" value="Genomic_DNA"/>
</dbReference>
<evidence type="ECO:0000256" key="1">
    <source>
        <dbReference type="SAM" id="MobiDB-lite"/>
    </source>
</evidence>
<gene>
    <name evidence="3" type="ORF">Ciccas_009987</name>
</gene>
<dbReference type="Gene3D" id="1.25.10.10">
    <property type="entry name" value="Leucine-rich Repeat Variant"/>
    <property type="match status" value="1"/>
</dbReference>
<feature type="compositionally biased region" description="Polar residues" evidence="1">
    <location>
        <begin position="138"/>
        <end position="174"/>
    </location>
</feature>
<keyword evidence="4" id="KW-1185">Reference proteome</keyword>
<feature type="region of interest" description="Disordered" evidence="1">
    <location>
        <begin position="210"/>
        <end position="302"/>
    </location>
</feature>
<feature type="compositionally biased region" description="Basic and acidic residues" evidence="1">
    <location>
        <begin position="225"/>
        <end position="242"/>
    </location>
</feature>
<keyword evidence="2" id="KW-0732">Signal</keyword>